<dbReference type="GO" id="GO:0005788">
    <property type="term" value="C:endoplasmic reticulum lumen"/>
    <property type="evidence" value="ECO:0000318"/>
    <property type="project" value="GO_Central"/>
</dbReference>
<evidence type="ECO:0000256" key="6">
    <source>
        <dbReference type="ARBA" id="ARBA00023180"/>
    </source>
</evidence>
<dbReference type="Proteomes" id="UP000001593">
    <property type="component" value="Unassembled WGS sequence"/>
</dbReference>
<dbReference type="HOGENOM" id="CLU_039300_0_0_1"/>
<keyword evidence="13" id="KW-1185">Reference proteome</keyword>
<comment type="catalytic activity">
    <reaction evidence="10">
        <text>L-threonyl-[protein] + UDP-N-acetyl-alpha-D-glucosamine = 3-O-(N-acetyl-beta-D-glucosaminyl)-L-threonyl-[protein] + UDP + H(+)</text>
        <dbReference type="Rhea" id="RHEA:48908"/>
        <dbReference type="Rhea" id="RHEA-COMP:11060"/>
        <dbReference type="Rhea" id="RHEA-COMP:12252"/>
        <dbReference type="ChEBI" id="CHEBI:15378"/>
        <dbReference type="ChEBI" id="CHEBI:30013"/>
        <dbReference type="ChEBI" id="CHEBI:57705"/>
        <dbReference type="ChEBI" id="CHEBI:58223"/>
        <dbReference type="ChEBI" id="CHEBI:90840"/>
        <dbReference type="EC" id="2.4.1.255"/>
    </reaction>
</comment>
<feature type="domain" description="Glycosyltransferase 61 catalytic" evidence="11">
    <location>
        <begin position="270"/>
        <end position="367"/>
    </location>
</feature>
<dbReference type="Pfam" id="PF04577">
    <property type="entry name" value="Glyco_transf_61"/>
    <property type="match status" value="1"/>
</dbReference>
<dbReference type="InParanoid" id="A7RFS8"/>
<keyword evidence="5" id="KW-0256">Endoplasmic reticulum</keyword>
<evidence type="ECO:0000256" key="3">
    <source>
        <dbReference type="ARBA" id="ARBA00022679"/>
    </source>
</evidence>
<evidence type="ECO:0000256" key="4">
    <source>
        <dbReference type="ARBA" id="ARBA00022729"/>
    </source>
</evidence>
<name>A7RFS8_NEMVE</name>
<evidence type="ECO:0000256" key="10">
    <source>
        <dbReference type="ARBA" id="ARBA00049432"/>
    </source>
</evidence>
<dbReference type="KEGG" id="nve:5521953"/>
<dbReference type="InterPro" id="IPR049625">
    <property type="entry name" value="Glyco_transf_61_cat"/>
</dbReference>
<dbReference type="PhylomeDB" id="A7RFS8"/>
<dbReference type="EMBL" id="DS469508">
    <property type="protein sequence ID" value="EDO49654.1"/>
    <property type="molecule type" value="Genomic_DNA"/>
</dbReference>
<dbReference type="GO" id="GO:0097363">
    <property type="term" value="F:protein O-acetylglucosaminyltransferase activity"/>
    <property type="evidence" value="ECO:0000318"/>
    <property type="project" value="GO_Central"/>
</dbReference>
<evidence type="ECO:0000256" key="5">
    <source>
        <dbReference type="ARBA" id="ARBA00022824"/>
    </source>
</evidence>
<dbReference type="eggNOG" id="KOG4698">
    <property type="taxonomic scope" value="Eukaryota"/>
</dbReference>
<protein>
    <recommendedName>
        <fullName evidence="7">EGF domain-specific O-linked N-acetylglucosamine transferase</fullName>
        <ecNumber evidence="1">2.4.1.255</ecNumber>
    </recommendedName>
    <alternativeName>
        <fullName evidence="8">Extracellular O-linked N-acetylglucosamine transferase</fullName>
    </alternativeName>
</protein>
<dbReference type="OMA" id="GHCELNR"/>
<feature type="non-terminal residue" evidence="12">
    <location>
        <position position="1"/>
    </location>
</feature>
<evidence type="ECO:0000256" key="7">
    <source>
        <dbReference type="ARBA" id="ARBA00040944"/>
    </source>
</evidence>
<evidence type="ECO:0000313" key="12">
    <source>
        <dbReference type="EMBL" id="EDO49654.1"/>
    </source>
</evidence>
<reference evidence="12 13" key="1">
    <citation type="journal article" date="2007" name="Science">
        <title>Sea anemone genome reveals ancestral eumetazoan gene repertoire and genomic organization.</title>
        <authorList>
            <person name="Putnam N.H."/>
            <person name="Srivastava M."/>
            <person name="Hellsten U."/>
            <person name="Dirks B."/>
            <person name="Chapman J."/>
            <person name="Salamov A."/>
            <person name="Terry A."/>
            <person name="Shapiro H."/>
            <person name="Lindquist E."/>
            <person name="Kapitonov V.V."/>
            <person name="Jurka J."/>
            <person name="Genikhovich G."/>
            <person name="Grigoriev I.V."/>
            <person name="Lucas S.M."/>
            <person name="Steele R.E."/>
            <person name="Finnerty J.R."/>
            <person name="Technau U."/>
            <person name="Martindale M.Q."/>
            <person name="Rokhsar D.S."/>
        </authorList>
    </citation>
    <scope>NUCLEOTIDE SEQUENCE [LARGE SCALE GENOMIC DNA]</scope>
    <source>
        <strain evidence="13">CH2 X CH6</strain>
    </source>
</reference>
<keyword evidence="4" id="KW-0732">Signal</keyword>
<dbReference type="InterPro" id="IPR007657">
    <property type="entry name" value="Glycosyltransferase_61"/>
</dbReference>
<proteinExistence type="predicted"/>
<dbReference type="PANTHER" id="PTHR20961:SF148">
    <property type="entry name" value="EGF DOMAIN-SPECIFIC O-LINKED N-ACETYLGLUCOSAMINE TRANSFERASE"/>
    <property type="match status" value="1"/>
</dbReference>
<dbReference type="AlphaFoldDB" id="A7RFS8"/>
<dbReference type="PANTHER" id="PTHR20961">
    <property type="entry name" value="GLYCOSYLTRANSFERASE"/>
    <property type="match status" value="1"/>
</dbReference>
<evidence type="ECO:0000313" key="13">
    <source>
        <dbReference type="Proteomes" id="UP000001593"/>
    </source>
</evidence>
<evidence type="ECO:0000256" key="8">
    <source>
        <dbReference type="ARBA" id="ARBA00042574"/>
    </source>
</evidence>
<gene>
    <name evidence="12" type="ORF">NEMVEDRAFT_v1g79962</name>
</gene>
<evidence type="ECO:0000256" key="9">
    <source>
        <dbReference type="ARBA" id="ARBA00048317"/>
    </source>
</evidence>
<dbReference type="STRING" id="45351.A7RFS8"/>
<evidence type="ECO:0000256" key="2">
    <source>
        <dbReference type="ARBA" id="ARBA00022676"/>
    </source>
</evidence>
<dbReference type="FunCoup" id="A7RFS8">
    <property type="interactions" value="193"/>
</dbReference>
<comment type="catalytic activity">
    <reaction evidence="9">
        <text>L-seryl-[protein] + UDP-N-acetyl-alpha-D-glucosamine = 3-O-(N-acetyl-beta-D-glucosaminyl)-L-seryl-[protein] + UDP + H(+)</text>
        <dbReference type="Rhea" id="RHEA:48904"/>
        <dbReference type="Rhea" id="RHEA-COMP:9863"/>
        <dbReference type="Rhea" id="RHEA-COMP:12251"/>
        <dbReference type="ChEBI" id="CHEBI:15378"/>
        <dbReference type="ChEBI" id="CHEBI:29999"/>
        <dbReference type="ChEBI" id="CHEBI:57705"/>
        <dbReference type="ChEBI" id="CHEBI:58223"/>
        <dbReference type="ChEBI" id="CHEBI:90838"/>
        <dbReference type="EC" id="2.4.1.255"/>
    </reaction>
</comment>
<evidence type="ECO:0000256" key="1">
    <source>
        <dbReference type="ARBA" id="ARBA00011970"/>
    </source>
</evidence>
<keyword evidence="2" id="KW-0328">Glycosyltransferase</keyword>
<accession>A7RFS8</accession>
<evidence type="ECO:0000259" key="11">
    <source>
        <dbReference type="Pfam" id="PF04577"/>
    </source>
</evidence>
<keyword evidence="3" id="KW-0808">Transferase</keyword>
<sequence>KKCWGYEPDCDASDRYSHPTCTKLDRRWAQTLEDQQQKFWEQGDFGYLRKKMDTMMQLCTPQNQGDSSLSCTKNLWYCRATNLYLDFRRYDFHRRHNRYHEDVFKEGEVGGHCNFNKELHKQQGENKSPLQSWFAELQHFTSLPYHPMNDGACDVVIDKPTMVIKLDAGVNMYHHFCDFVNLYASQHINGSFSTDVNILVWDTSDMHYADFFSEMWMVFSKHPLLRLNSFQGKRVCLKDAVFSLLARMIFGLYYNMPLVPNCHGSGLFHSFTHHTLERLGIIQDEYEEDEFRITLIERKTQYRNILNQDELIGAMKSVPNFKVKVVHYNREIPFLDQLKVTHNTDIMIGMHGAGLTHLLFLPDWAVIFEIYNTEDPDCYGDLARLRGVTYMTWEKREKLHQQDEGHHPTLGAHAKFTNYGFDVEEFMRLIYQAADAVKAKRSHHSEDEPDP</sequence>
<keyword evidence="6" id="KW-0325">Glycoprotein</keyword>
<organism evidence="12 13">
    <name type="scientific">Nematostella vectensis</name>
    <name type="common">Starlet sea anemone</name>
    <dbReference type="NCBI Taxonomy" id="45351"/>
    <lineage>
        <taxon>Eukaryota</taxon>
        <taxon>Metazoa</taxon>
        <taxon>Cnidaria</taxon>
        <taxon>Anthozoa</taxon>
        <taxon>Hexacorallia</taxon>
        <taxon>Actiniaria</taxon>
        <taxon>Edwardsiidae</taxon>
        <taxon>Nematostella</taxon>
    </lineage>
</organism>
<dbReference type="EC" id="2.4.1.255" evidence="1"/>